<gene>
    <name evidence="1" type="ORF">S01H1_07086</name>
</gene>
<protein>
    <submittedName>
        <fullName evidence="1">Uncharacterized protein</fullName>
    </submittedName>
</protein>
<accession>X0SV44</accession>
<comment type="caution">
    <text evidence="1">The sequence shown here is derived from an EMBL/GenBank/DDBJ whole genome shotgun (WGS) entry which is preliminary data.</text>
</comment>
<proteinExistence type="predicted"/>
<dbReference type="AlphaFoldDB" id="X0SV44"/>
<sequence length="110" mass="13151">MNPNPQLVKNIVIEKFALVSTTRSLVTKRDFGKDAWKHIEHVTIDPYDEFPYLDVILVFSKESLDAYYEGRDSLHIQFLISYTDTYDNPHKREFAWEYTKKAFKPVEYRK</sequence>
<evidence type="ECO:0000313" key="1">
    <source>
        <dbReference type="EMBL" id="GAF85048.1"/>
    </source>
</evidence>
<name>X0SV44_9ZZZZ</name>
<dbReference type="EMBL" id="BARS01003655">
    <property type="protein sequence ID" value="GAF85048.1"/>
    <property type="molecule type" value="Genomic_DNA"/>
</dbReference>
<organism evidence="1">
    <name type="scientific">marine sediment metagenome</name>
    <dbReference type="NCBI Taxonomy" id="412755"/>
    <lineage>
        <taxon>unclassified sequences</taxon>
        <taxon>metagenomes</taxon>
        <taxon>ecological metagenomes</taxon>
    </lineage>
</organism>
<reference evidence="1" key="1">
    <citation type="journal article" date="2014" name="Front. Microbiol.">
        <title>High frequency of phylogenetically diverse reductive dehalogenase-homologous genes in deep subseafloor sedimentary metagenomes.</title>
        <authorList>
            <person name="Kawai M."/>
            <person name="Futagami T."/>
            <person name="Toyoda A."/>
            <person name="Takaki Y."/>
            <person name="Nishi S."/>
            <person name="Hori S."/>
            <person name="Arai W."/>
            <person name="Tsubouchi T."/>
            <person name="Morono Y."/>
            <person name="Uchiyama I."/>
            <person name="Ito T."/>
            <person name="Fujiyama A."/>
            <person name="Inagaki F."/>
            <person name="Takami H."/>
        </authorList>
    </citation>
    <scope>NUCLEOTIDE SEQUENCE</scope>
    <source>
        <strain evidence="1">Expedition CK06-06</strain>
    </source>
</reference>